<protein>
    <submittedName>
        <fullName evidence="2">ZN862-like protein</fullName>
    </submittedName>
</protein>
<accession>A0ABY7FCX2</accession>
<organism evidence="2 3">
    <name type="scientific">Mya arenaria</name>
    <name type="common">Soft-shell clam</name>
    <dbReference type="NCBI Taxonomy" id="6604"/>
    <lineage>
        <taxon>Eukaryota</taxon>
        <taxon>Metazoa</taxon>
        <taxon>Spiralia</taxon>
        <taxon>Lophotrochozoa</taxon>
        <taxon>Mollusca</taxon>
        <taxon>Bivalvia</taxon>
        <taxon>Autobranchia</taxon>
        <taxon>Heteroconchia</taxon>
        <taxon>Euheterodonta</taxon>
        <taxon>Imparidentia</taxon>
        <taxon>Neoheterodontei</taxon>
        <taxon>Myida</taxon>
        <taxon>Myoidea</taxon>
        <taxon>Myidae</taxon>
        <taxon>Mya</taxon>
    </lineage>
</organism>
<evidence type="ECO:0000313" key="3">
    <source>
        <dbReference type="Proteomes" id="UP001164746"/>
    </source>
</evidence>
<evidence type="ECO:0000313" key="2">
    <source>
        <dbReference type="EMBL" id="WAR19983.1"/>
    </source>
</evidence>
<dbReference type="InterPro" id="IPR012337">
    <property type="entry name" value="RNaseH-like_sf"/>
</dbReference>
<evidence type="ECO:0000259" key="1">
    <source>
        <dbReference type="Pfam" id="PF05699"/>
    </source>
</evidence>
<dbReference type="EMBL" id="CP111022">
    <property type="protein sequence ID" value="WAR19983.1"/>
    <property type="molecule type" value="Genomic_DNA"/>
</dbReference>
<dbReference type="PANTHER" id="PTHR46880">
    <property type="entry name" value="RAS-ASSOCIATING DOMAIN-CONTAINING PROTEIN"/>
    <property type="match status" value="1"/>
</dbReference>
<dbReference type="InterPro" id="IPR008906">
    <property type="entry name" value="HATC_C_dom"/>
</dbReference>
<name>A0ABY7FCX2_MYAAR</name>
<reference evidence="2" key="1">
    <citation type="submission" date="2022-11" db="EMBL/GenBank/DDBJ databases">
        <title>Centuries of genome instability and evolution in soft-shell clam transmissible cancer (bioRxiv).</title>
        <authorList>
            <person name="Hart S.F.M."/>
            <person name="Yonemitsu M.A."/>
            <person name="Giersch R.M."/>
            <person name="Beal B.F."/>
            <person name="Arriagada G."/>
            <person name="Davis B.W."/>
            <person name="Ostrander E.A."/>
            <person name="Goff S.P."/>
            <person name="Metzger M.J."/>
        </authorList>
    </citation>
    <scope>NUCLEOTIDE SEQUENCE</scope>
    <source>
        <strain evidence="2">MELC-2E11</strain>
        <tissue evidence="2">Siphon/mantle</tissue>
    </source>
</reference>
<feature type="domain" description="HAT C-terminal dimerisation" evidence="1">
    <location>
        <begin position="213"/>
        <end position="291"/>
    </location>
</feature>
<keyword evidence="3" id="KW-1185">Reference proteome</keyword>
<dbReference type="SUPFAM" id="SSF53098">
    <property type="entry name" value="Ribonuclease H-like"/>
    <property type="match status" value="1"/>
</dbReference>
<sequence length="317" mass="36425">MRKLLILYYLDFTFFTNNSSLNRSMLKRSFEALKQDGKGELLMPVRVGGTWWIAHTLRAVSNVLGSYKFIEAHLQQLIETSERVGSEAKAKAKAFLKMLQSKSVVYFLNYMLDVLSPLRRLSKLLQDRQAILAGQHAELSSTIKVIRKYTDSDGPNLRKVTQQDTFGELKGSDSEFVSARKHMTLVEFSCPGVVHATRIADLKQWPKSWDNLRDYGDQELQMLNKLPWSWAEIHEVMSKKFQNILPVMDLIMTISPSSAEAERGFSQLKLIKTRLRTRLSQSVLNNLLCIKLEAPSIELFDPTHAINHWNTSRPRIR</sequence>
<dbReference type="PANTHER" id="PTHR46880:SF5">
    <property type="entry name" value="DUF4371 DOMAIN-CONTAINING PROTEIN"/>
    <property type="match status" value="1"/>
</dbReference>
<dbReference type="Proteomes" id="UP001164746">
    <property type="component" value="Chromosome 11"/>
</dbReference>
<dbReference type="Pfam" id="PF05699">
    <property type="entry name" value="Dimer_Tnp_hAT"/>
    <property type="match status" value="1"/>
</dbReference>
<proteinExistence type="predicted"/>
<gene>
    <name evidence="2" type="ORF">MAR_001821</name>
</gene>